<dbReference type="InterPro" id="IPR046366">
    <property type="entry name" value="MPAB"/>
</dbReference>
<name>A0ABR4PBL2_9HELO</name>
<sequence length="423" mass="48012">MANITQAVPETASSSSSPRGTYIILGLLCYVSLCSFLRLRRRDAMEKKFGYTDLASLASMTNADAQKIMSYLAELEFPKVYLTSLQFALFKTYGIPTISGLLTATKEFSTPENASKRYADTTILIGEFSSHDPKSERVIKAIARMNFIHSQYQRSGKISNADLLYTLSVFITEPITWVEKFEWRSLTAMEKCAIGTFWKAIGDDMGISYHELENHKKGWLNGLEFYHDISAWAQAYEKQYMVPAQSNKQTADELVPLLLFFVPKAAQPAAANVVGVLMGDRLRKAMIYPQPPPAYFTVANIIFGTRKFVLRYLALPRASFMRFRQVSDQPDKKTGRYHWSTYQAHPYYNKPSFLNRWGPMGLFVWLMGGDVPGSKGDKYIPEGYTFEEVGPRGLKKRGGEQTREIEERLRLERPSGCPFAVSR</sequence>
<keyword evidence="1" id="KW-0472">Membrane</keyword>
<feature type="transmembrane region" description="Helical" evidence="1">
    <location>
        <begin position="20"/>
        <end position="39"/>
    </location>
</feature>
<reference evidence="2 3" key="1">
    <citation type="submission" date="2024-06" db="EMBL/GenBank/DDBJ databases">
        <title>Complete genome of Phlyctema vagabunda strain 19-DSS-EL-015.</title>
        <authorList>
            <person name="Fiorenzani C."/>
        </authorList>
    </citation>
    <scope>NUCLEOTIDE SEQUENCE [LARGE SCALE GENOMIC DNA]</scope>
    <source>
        <strain evidence="2 3">19-DSS-EL-015</strain>
    </source>
</reference>
<gene>
    <name evidence="2" type="ORF">PVAG01_07151</name>
</gene>
<proteinExistence type="predicted"/>
<dbReference type="EMBL" id="JBFCZG010000006">
    <property type="protein sequence ID" value="KAL3420706.1"/>
    <property type="molecule type" value="Genomic_DNA"/>
</dbReference>
<evidence type="ECO:0008006" key="4">
    <source>
        <dbReference type="Google" id="ProtNLM"/>
    </source>
</evidence>
<evidence type="ECO:0000313" key="2">
    <source>
        <dbReference type="EMBL" id="KAL3420706.1"/>
    </source>
</evidence>
<keyword evidence="3" id="KW-1185">Reference proteome</keyword>
<dbReference type="PANTHER" id="PTHR36124:SF1">
    <property type="entry name" value="ER-BOUND OXYGENASE MPAB_MPAB'_RUBBER OXYGENASE CATALYTIC DOMAIN-CONTAINING PROTEIN"/>
    <property type="match status" value="1"/>
</dbReference>
<accession>A0ABR4PBL2</accession>
<dbReference type="Proteomes" id="UP001629113">
    <property type="component" value="Unassembled WGS sequence"/>
</dbReference>
<evidence type="ECO:0000256" key="1">
    <source>
        <dbReference type="SAM" id="Phobius"/>
    </source>
</evidence>
<dbReference type="PANTHER" id="PTHR36124">
    <property type="match status" value="1"/>
</dbReference>
<evidence type="ECO:0000313" key="3">
    <source>
        <dbReference type="Proteomes" id="UP001629113"/>
    </source>
</evidence>
<keyword evidence="1" id="KW-0812">Transmembrane</keyword>
<keyword evidence="1" id="KW-1133">Transmembrane helix</keyword>
<comment type="caution">
    <text evidence="2">The sequence shown here is derived from an EMBL/GenBank/DDBJ whole genome shotgun (WGS) entry which is preliminary data.</text>
</comment>
<protein>
    <recommendedName>
        <fullName evidence="4">ER-bound oxygenase mpaB/mpaB'/Rubber oxygenase catalytic domain-containing protein</fullName>
    </recommendedName>
</protein>
<organism evidence="2 3">
    <name type="scientific">Phlyctema vagabunda</name>
    <dbReference type="NCBI Taxonomy" id="108571"/>
    <lineage>
        <taxon>Eukaryota</taxon>
        <taxon>Fungi</taxon>
        <taxon>Dikarya</taxon>
        <taxon>Ascomycota</taxon>
        <taxon>Pezizomycotina</taxon>
        <taxon>Leotiomycetes</taxon>
        <taxon>Helotiales</taxon>
        <taxon>Dermateaceae</taxon>
        <taxon>Phlyctema</taxon>
    </lineage>
</organism>